<proteinExistence type="predicted"/>
<name>A0AAX4HFF3_9ASCO</name>
<dbReference type="RefSeq" id="XP_062879695.1">
    <property type="nucleotide sequence ID" value="XM_063023625.1"/>
</dbReference>
<keyword evidence="1" id="KW-0732">Signal</keyword>
<dbReference type="GeneID" id="88175758"/>
<feature type="chain" id="PRO_5043735632" evidence="1">
    <location>
        <begin position="19"/>
        <end position="236"/>
    </location>
</feature>
<evidence type="ECO:0000313" key="2">
    <source>
        <dbReference type="EMBL" id="WPK27317.1"/>
    </source>
</evidence>
<keyword evidence="3" id="KW-1185">Reference proteome</keyword>
<evidence type="ECO:0000313" key="3">
    <source>
        <dbReference type="Proteomes" id="UP001338582"/>
    </source>
</evidence>
<organism evidence="2 3">
    <name type="scientific">Australozyma saopauloensis</name>
    <dbReference type="NCBI Taxonomy" id="291208"/>
    <lineage>
        <taxon>Eukaryota</taxon>
        <taxon>Fungi</taxon>
        <taxon>Dikarya</taxon>
        <taxon>Ascomycota</taxon>
        <taxon>Saccharomycotina</taxon>
        <taxon>Pichiomycetes</taxon>
        <taxon>Metschnikowiaceae</taxon>
        <taxon>Australozyma</taxon>
    </lineage>
</organism>
<dbReference type="AlphaFoldDB" id="A0AAX4HFF3"/>
<evidence type="ECO:0000256" key="1">
    <source>
        <dbReference type="SAM" id="SignalP"/>
    </source>
</evidence>
<dbReference type="Proteomes" id="UP001338582">
    <property type="component" value="Chromosome 6"/>
</dbReference>
<gene>
    <name evidence="2" type="ORF">PUMCH_004698</name>
</gene>
<sequence length="236" mass="26911">MISVAIFAVATGAAVVSGTTWACMRPRQNLRLAPISQYSIVQSTGTKKKMEVFDQHERSVCKFELVTRHDVLQHIYRMYGRLGVSNSSNEVATFYRNTVGKGGYIEYFYEELDAGFSLLPKFFRFQQDNNTLRSEPLRIYILAKLLGNMYEVHIDQDEAKLVWCSKTRILYKLDGLPKQQVAAMSSTHVVEEATEQMKSAKKNANSRHVIATQNDLINPYLAVSVLLYFILLESEH</sequence>
<reference evidence="2 3" key="1">
    <citation type="submission" date="2023-10" db="EMBL/GenBank/DDBJ databases">
        <title>Draft Genome Sequence of Candida saopaulonensis from a very Premature Infant with Sepsis.</title>
        <authorList>
            <person name="Ning Y."/>
            <person name="Dai R."/>
            <person name="Xiao M."/>
            <person name="Xu Y."/>
            <person name="Yan Q."/>
            <person name="Zhang L."/>
        </authorList>
    </citation>
    <scope>NUCLEOTIDE SEQUENCE [LARGE SCALE GENOMIC DNA]</scope>
    <source>
        <strain evidence="2 3">19XY460</strain>
    </source>
</reference>
<dbReference type="EMBL" id="CP138899">
    <property type="protein sequence ID" value="WPK27317.1"/>
    <property type="molecule type" value="Genomic_DNA"/>
</dbReference>
<accession>A0AAX4HFF3</accession>
<feature type="signal peptide" evidence="1">
    <location>
        <begin position="1"/>
        <end position="18"/>
    </location>
</feature>
<dbReference type="KEGG" id="asau:88175758"/>
<protein>
    <submittedName>
        <fullName evidence="2">Uncharacterized protein</fullName>
    </submittedName>
</protein>